<dbReference type="HOGENOM" id="CLU_020336_53_1_6"/>
<proteinExistence type="predicted"/>
<evidence type="ECO:0000259" key="2">
    <source>
        <dbReference type="Pfam" id="PF00561"/>
    </source>
</evidence>
<evidence type="ECO:0000256" key="1">
    <source>
        <dbReference type="ARBA" id="ARBA00022801"/>
    </source>
</evidence>
<dbReference type="InterPro" id="IPR000073">
    <property type="entry name" value="AB_hydrolase_1"/>
</dbReference>
<sequence>MPFSLSLPTCHGIKHHDIKRCINDIKFRQTMNSNNQLNYHFHTPENPQSSTPIVLIHGLFGDLSNLGILGRDLQQHYPVIQIDVRNHGISPQMENMDYRDMAQDVLSLLDELNVAKAIIIGHSMGGKIAMTITAVAPERIEQIVVIDIAPVTYLTRHHDSIFAALNQVTEAGAQTRQAATEVMRKDIHEDGVIQFLLKSFRQGEWKFNLPVLQKEYEKIIGWEAIPAWPKPALFIRGGNSDYITEAYREDIMRQFPQATAWVIAGYGHWVHAEKPEAVLRAIHRFLAKK</sequence>
<dbReference type="EMBL" id="CBSW010000171">
    <property type="protein sequence ID" value="CDG97223.1"/>
    <property type="molecule type" value="Genomic_DNA"/>
</dbReference>
<keyword evidence="1 3" id="KW-0378">Hydrolase</keyword>
<protein>
    <submittedName>
        <fullName evidence="3">Putative enzyme with alpha/beta-Hydrolase domain</fullName>
    </submittedName>
</protein>
<evidence type="ECO:0000313" key="3">
    <source>
        <dbReference type="EMBL" id="CDG97223.1"/>
    </source>
</evidence>
<organism evidence="3">
    <name type="scientific">Xenorhabdus bovienii str. puntauvense</name>
    <dbReference type="NCBI Taxonomy" id="1398201"/>
    <lineage>
        <taxon>Bacteria</taxon>
        <taxon>Pseudomonadati</taxon>
        <taxon>Pseudomonadota</taxon>
        <taxon>Gammaproteobacteria</taxon>
        <taxon>Enterobacterales</taxon>
        <taxon>Morganellaceae</taxon>
        <taxon>Xenorhabdus</taxon>
    </lineage>
</organism>
<dbReference type="Pfam" id="PF00561">
    <property type="entry name" value="Abhydrolase_1"/>
    <property type="match status" value="1"/>
</dbReference>
<dbReference type="PANTHER" id="PTHR46118">
    <property type="entry name" value="PROTEIN ABHD11"/>
    <property type="match status" value="1"/>
</dbReference>
<dbReference type="Gene3D" id="3.40.50.1820">
    <property type="entry name" value="alpha/beta hydrolase"/>
    <property type="match status" value="1"/>
</dbReference>
<name>A0A077NFT8_XENBV</name>
<dbReference type="PRINTS" id="PR00111">
    <property type="entry name" value="ABHYDROLASE"/>
</dbReference>
<gene>
    <name evidence="3" type="primary">ybfF</name>
    <name evidence="3" type="ORF">XBP1_2520005</name>
</gene>
<dbReference type="SUPFAM" id="SSF53474">
    <property type="entry name" value="alpha/beta-Hydrolases"/>
    <property type="match status" value="1"/>
</dbReference>
<comment type="caution">
    <text evidence="3">The sequence shown here is derived from an EMBL/GenBank/DDBJ whole genome shotgun (WGS) entry which is preliminary data.</text>
</comment>
<dbReference type="NCBIfam" id="NF007954">
    <property type="entry name" value="PRK10673.1"/>
    <property type="match status" value="1"/>
</dbReference>
<feature type="domain" description="AB hydrolase-1" evidence="2">
    <location>
        <begin position="52"/>
        <end position="164"/>
    </location>
</feature>
<dbReference type="AlphaFoldDB" id="A0A077NFT8"/>
<dbReference type="InterPro" id="IPR029058">
    <property type="entry name" value="AB_hydrolase_fold"/>
</dbReference>
<reference evidence="3" key="1">
    <citation type="submission" date="2013-07" db="EMBL/GenBank/DDBJ databases">
        <title>Sub-species coevolution in mutualistic symbiosis.</title>
        <authorList>
            <person name="Murfin K."/>
            <person name="Klassen J."/>
            <person name="Lee M."/>
            <person name="Forst S."/>
            <person name="Stock P."/>
            <person name="Goodrich-Blair H."/>
        </authorList>
    </citation>
    <scope>NUCLEOTIDE SEQUENCE [LARGE SCALE GENOMIC DNA]</scope>
    <source>
        <strain evidence="3">Puntauvense</strain>
    </source>
</reference>
<dbReference type="Proteomes" id="UP000028511">
    <property type="component" value="Unassembled WGS sequence"/>
</dbReference>
<dbReference type="PANTHER" id="PTHR46118:SF4">
    <property type="entry name" value="PROTEIN ABHD11"/>
    <property type="match status" value="1"/>
</dbReference>
<accession>A0A077NFT8</accession>
<dbReference type="GO" id="GO:0016787">
    <property type="term" value="F:hydrolase activity"/>
    <property type="evidence" value="ECO:0007669"/>
    <property type="project" value="UniProtKB-KW"/>
</dbReference>